<proteinExistence type="predicted"/>
<dbReference type="Proteomes" id="UP000664940">
    <property type="component" value="Unassembled WGS sequence"/>
</dbReference>
<feature type="compositionally biased region" description="Polar residues" evidence="1">
    <location>
        <begin position="54"/>
        <end position="66"/>
    </location>
</feature>
<evidence type="ECO:0000256" key="1">
    <source>
        <dbReference type="SAM" id="MobiDB-lite"/>
    </source>
</evidence>
<feature type="region of interest" description="Disordered" evidence="1">
    <location>
        <begin position="46"/>
        <end position="66"/>
    </location>
</feature>
<dbReference type="EMBL" id="JABVXQ010000008">
    <property type="protein sequence ID" value="KAF6094980.1"/>
    <property type="molecule type" value="Genomic_DNA"/>
</dbReference>
<sequence length="195" mass="20831">METDSSPAKAYSEEILHWEACPGPHPDAPVLEQEQSSHHFLTPSTACDLATDSEPGSQDTNKSPPFSQFILLNDLEPMPQALCVTPLQEPVKTQEWWYGFLTGQVAWPGGGIPGDSHGSLVVCCNRAPLGALVISGCSPYILLTPALNSPPPTHLPLVTTSAHFASRPPLLGTQPGNAHWKEVLLRAGTFGGRHG</sequence>
<reference evidence="2 3" key="1">
    <citation type="journal article" date="2020" name="Nature">
        <title>Six reference-quality genomes reveal evolution of bat adaptations.</title>
        <authorList>
            <person name="Jebb D."/>
            <person name="Huang Z."/>
            <person name="Pippel M."/>
            <person name="Hughes G.M."/>
            <person name="Lavrichenko K."/>
            <person name="Devanna P."/>
            <person name="Winkler S."/>
            <person name="Jermiin L.S."/>
            <person name="Skirmuntt E.C."/>
            <person name="Katzourakis A."/>
            <person name="Burkitt-Gray L."/>
            <person name="Ray D.A."/>
            <person name="Sullivan K.A.M."/>
            <person name="Roscito J.G."/>
            <person name="Kirilenko B.M."/>
            <person name="Davalos L.M."/>
            <person name="Corthals A.P."/>
            <person name="Power M.L."/>
            <person name="Jones G."/>
            <person name="Ransome R.D."/>
            <person name="Dechmann D.K.N."/>
            <person name="Locatelli A.G."/>
            <person name="Puechmaille S.J."/>
            <person name="Fedrigo O."/>
            <person name="Jarvis E.D."/>
            <person name="Hiller M."/>
            <person name="Vernes S.C."/>
            <person name="Myers E.W."/>
            <person name="Teeling E.C."/>
        </authorList>
    </citation>
    <scope>NUCLEOTIDE SEQUENCE [LARGE SCALE GENOMIC DNA]</scope>
    <source>
        <strain evidence="2">Bat1K_MPI-CBG_1</strain>
    </source>
</reference>
<gene>
    <name evidence="2" type="ORF">HJG60_012020</name>
</gene>
<protein>
    <submittedName>
        <fullName evidence="2">Uncharacterized protein</fullName>
    </submittedName>
</protein>
<comment type="caution">
    <text evidence="2">The sequence shown here is derived from an EMBL/GenBank/DDBJ whole genome shotgun (WGS) entry which is preliminary data.</text>
</comment>
<accession>A0A833ZJ70</accession>
<organism evidence="2 3">
    <name type="scientific">Phyllostomus discolor</name>
    <name type="common">pale spear-nosed bat</name>
    <dbReference type="NCBI Taxonomy" id="89673"/>
    <lineage>
        <taxon>Eukaryota</taxon>
        <taxon>Metazoa</taxon>
        <taxon>Chordata</taxon>
        <taxon>Craniata</taxon>
        <taxon>Vertebrata</taxon>
        <taxon>Euteleostomi</taxon>
        <taxon>Mammalia</taxon>
        <taxon>Eutheria</taxon>
        <taxon>Laurasiatheria</taxon>
        <taxon>Chiroptera</taxon>
        <taxon>Yangochiroptera</taxon>
        <taxon>Phyllostomidae</taxon>
        <taxon>Phyllostominae</taxon>
        <taxon>Phyllostomus</taxon>
    </lineage>
</organism>
<dbReference type="AlphaFoldDB" id="A0A833ZJ70"/>
<name>A0A833ZJ70_9CHIR</name>
<evidence type="ECO:0000313" key="2">
    <source>
        <dbReference type="EMBL" id="KAF6094980.1"/>
    </source>
</evidence>
<evidence type="ECO:0000313" key="3">
    <source>
        <dbReference type="Proteomes" id="UP000664940"/>
    </source>
</evidence>